<evidence type="ECO:0000313" key="3">
    <source>
        <dbReference type="WBParaSite" id="TTAC_0001058701-mRNA-1"/>
    </source>
</evidence>
<dbReference type="Proteomes" id="UP000274429">
    <property type="component" value="Unassembled WGS sequence"/>
</dbReference>
<reference evidence="3" key="1">
    <citation type="submission" date="2017-02" db="UniProtKB">
        <authorList>
            <consortium name="WormBaseParasite"/>
        </authorList>
    </citation>
    <scope>IDENTIFICATION</scope>
</reference>
<dbReference type="InterPro" id="IPR036322">
    <property type="entry name" value="WD40_repeat_dom_sf"/>
</dbReference>
<gene>
    <name evidence="1" type="ORF">TTAC_LOCUS10570</name>
</gene>
<dbReference type="STRING" id="6205.A0A0R3XAL0"/>
<name>A0A0R3XAL0_HYDTA</name>
<proteinExistence type="predicted"/>
<sequence>MAQPTGSRVTIAYTTTSGIVEAFEVGLDNGTLHKLLFSLQLEVENPTTKTVAPCAANSVAILPDHIAVTGDDGSLRLANLQGVWITKAIRHFAAAVKVISLPKQNCLLTLGADHRLLLWQVGEGGEVFVLSETTLTGLGDPQNMSLLPTNKAEKAYLVMVCGSGLQLCYFKFDK</sequence>
<organism evidence="3">
    <name type="scientific">Hydatigena taeniaeformis</name>
    <name type="common">Feline tapeworm</name>
    <name type="synonym">Taenia taeniaeformis</name>
    <dbReference type="NCBI Taxonomy" id="6205"/>
    <lineage>
        <taxon>Eukaryota</taxon>
        <taxon>Metazoa</taxon>
        <taxon>Spiralia</taxon>
        <taxon>Lophotrochozoa</taxon>
        <taxon>Platyhelminthes</taxon>
        <taxon>Cestoda</taxon>
        <taxon>Eucestoda</taxon>
        <taxon>Cyclophyllidea</taxon>
        <taxon>Taeniidae</taxon>
        <taxon>Hydatigera</taxon>
    </lineage>
</organism>
<protein>
    <submittedName>
        <fullName evidence="3">WD_REPEATS_REGION domain-containing protein</fullName>
    </submittedName>
</protein>
<dbReference type="SUPFAM" id="SSF50978">
    <property type="entry name" value="WD40 repeat-like"/>
    <property type="match status" value="1"/>
</dbReference>
<dbReference type="EMBL" id="UYWX01021878">
    <property type="protein sequence ID" value="VDM35550.1"/>
    <property type="molecule type" value="Genomic_DNA"/>
</dbReference>
<dbReference type="OrthoDB" id="6252692at2759"/>
<dbReference type="Gene3D" id="2.130.10.10">
    <property type="entry name" value="YVTN repeat-like/Quinoprotein amine dehydrogenase"/>
    <property type="match status" value="1"/>
</dbReference>
<dbReference type="InterPro" id="IPR015943">
    <property type="entry name" value="WD40/YVTN_repeat-like_dom_sf"/>
</dbReference>
<keyword evidence="2" id="KW-1185">Reference proteome</keyword>
<evidence type="ECO:0000313" key="1">
    <source>
        <dbReference type="EMBL" id="VDM35550.1"/>
    </source>
</evidence>
<dbReference type="WBParaSite" id="TTAC_0001058701-mRNA-1">
    <property type="protein sequence ID" value="TTAC_0001058701-mRNA-1"/>
    <property type="gene ID" value="TTAC_0001058701"/>
</dbReference>
<reference evidence="1 2" key="2">
    <citation type="submission" date="2018-11" db="EMBL/GenBank/DDBJ databases">
        <authorList>
            <consortium name="Pathogen Informatics"/>
        </authorList>
    </citation>
    <scope>NUCLEOTIDE SEQUENCE [LARGE SCALE GENOMIC DNA]</scope>
</reference>
<dbReference type="AlphaFoldDB" id="A0A0R3XAL0"/>
<evidence type="ECO:0000313" key="2">
    <source>
        <dbReference type="Proteomes" id="UP000274429"/>
    </source>
</evidence>
<accession>A0A0R3XAL0</accession>